<evidence type="ECO:0000313" key="3">
    <source>
        <dbReference type="EMBL" id="CAF4663469.1"/>
    </source>
</evidence>
<dbReference type="EMBL" id="CAJOBJ010118205">
    <property type="protein sequence ID" value="CAF4663469.1"/>
    <property type="molecule type" value="Genomic_DNA"/>
</dbReference>
<comment type="caution">
    <text evidence="4">The sequence shown here is derived from an EMBL/GenBank/DDBJ whole genome shotgun (WGS) entry which is preliminary data.</text>
</comment>
<evidence type="ECO:0000313" key="5">
    <source>
        <dbReference type="EMBL" id="CAF4879703.1"/>
    </source>
</evidence>
<accession>A0A8S3A9B0</accession>
<sequence length="52" mass="6153">MVSSQYPKVFYDVSPDDFKILDDDHVYKMNSTIQRTISPSSYRQIYWSTVAE</sequence>
<dbReference type="Proteomes" id="UP000681967">
    <property type="component" value="Unassembled WGS sequence"/>
</dbReference>
<gene>
    <name evidence="1" type="ORF">BYL167_LOCUS36566</name>
    <name evidence="2" type="ORF">BYL167_LOCUS41433</name>
    <name evidence="3" type="ORF">GIL414_LOCUS41585</name>
    <name evidence="5" type="ORF">GIL414_LOCUS50793</name>
    <name evidence="4" type="ORF">SMN809_LOCUS42832</name>
    <name evidence="6" type="ORF">SMN809_LOCUS51588</name>
</gene>
<dbReference type="Proteomes" id="UP000676336">
    <property type="component" value="Unassembled WGS sequence"/>
</dbReference>
<reference evidence="4" key="1">
    <citation type="submission" date="2021-02" db="EMBL/GenBank/DDBJ databases">
        <authorList>
            <person name="Nowell W R."/>
        </authorList>
    </citation>
    <scope>NUCLEOTIDE SEQUENCE</scope>
</reference>
<evidence type="ECO:0000313" key="4">
    <source>
        <dbReference type="EMBL" id="CAF4695341.1"/>
    </source>
</evidence>
<feature type="non-terminal residue" evidence="4">
    <location>
        <position position="52"/>
    </location>
</feature>
<evidence type="ECO:0000313" key="1">
    <source>
        <dbReference type="EMBL" id="CAF4513162.1"/>
    </source>
</evidence>
<organism evidence="4 7">
    <name type="scientific">Rotaria magnacalcarata</name>
    <dbReference type="NCBI Taxonomy" id="392030"/>
    <lineage>
        <taxon>Eukaryota</taxon>
        <taxon>Metazoa</taxon>
        <taxon>Spiralia</taxon>
        <taxon>Gnathifera</taxon>
        <taxon>Rotifera</taxon>
        <taxon>Eurotatoria</taxon>
        <taxon>Bdelloidea</taxon>
        <taxon>Philodinida</taxon>
        <taxon>Philodinidae</taxon>
        <taxon>Rotaria</taxon>
    </lineage>
</organism>
<protein>
    <submittedName>
        <fullName evidence="4">Uncharacterized protein</fullName>
    </submittedName>
</protein>
<proteinExistence type="predicted"/>
<dbReference type="EMBL" id="CAJOBH010105094">
    <property type="protein sequence ID" value="CAF4632760.1"/>
    <property type="molecule type" value="Genomic_DNA"/>
</dbReference>
<evidence type="ECO:0000313" key="2">
    <source>
        <dbReference type="EMBL" id="CAF4632760.1"/>
    </source>
</evidence>
<dbReference type="EMBL" id="CAJOBI010124690">
    <property type="protein sequence ID" value="CAF4695341.1"/>
    <property type="molecule type" value="Genomic_DNA"/>
</dbReference>
<dbReference type="EMBL" id="CAJOBI010173280">
    <property type="protein sequence ID" value="CAF4897605.1"/>
    <property type="molecule type" value="Genomic_DNA"/>
</dbReference>
<evidence type="ECO:0000313" key="6">
    <source>
        <dbReference type="EMBL" id="CAF4897605.1"/>
    </source>
</evidence>
<dbReference type="Proteomes" id="UP000681720">
    <property type="component" value="Unassembled WGS sequence"/>
</dbReference>
<dbReference type="EMBL" id="CAJOBH010080146">
    <property type="protein sequence ID" value="CAF4513162.1"/>
    <property type="molecule type" value="Genomic_DNA"/>
</dbReference>
<dbReference type="AlphaFoldDB" id="A0A8S3A9B0"/>
<evidence type="ECO:0000313" key="7">
    <source>
        <dbReference type="Proteomes" id="UP000676336"/>
    </source>
</evidence>
<dbReference type="EMBL" id="CAJOBJ010170125">
    <property type="protein sequence ID" value="CAF4879703.1"/>
    <property type="molecule type" value="Genomic_DNA"/>
</dbReference>
<name>A0A8S3A9B0_9BILA</name>